<name>A0ABV6ENS1_9BRAD</name>
<dbReference type="InterPro" id="IPR002502">
    <property type="entry name" value="Amidase_domain"/>
</dbReference>
<gene>
    <name evidence="3" type="ORF">ACFFJ6_05315</name>
</gene>
<organism evidence="3 4">
    <name type="scientific">Rhodopseudomonas telluris</name>
    <dbReference type="NCBI Taxonomy" id="644215"/>
    <lineage>
        <taxon>Bacteria</taxon>
        <taxon>Pseudomonadati</taxon>
        <taxon>Pseudomonadota</taxon>
        <taxon>Alphaproteobacteria</taxon>
        <taxon>Hyphomicrobiales</taxon>
        <taxon>Nitrobacteraceae</taxon>
        <taxon>Rhodopseudomonas</taxon>
    </lineage>
</organism>
<dbReference type="RefSeq" id="WP_378385098.1">
    <property type="nucleotide sequence ID" value="NZ_JBHLWM010000001.1"/>
</dbReference>
<feature type="signal peptide" evidence="1">
    <location>
        <begin position="1"/>
        <end position="20"/>
    </location>
</feature>
<evidence type="ECO:0000313" key="4">
    <source>
        <dbReference type="Proteomes" id="UP001589775"/>
    </source>
</evidence>
<evidence type="ECO:0000256" key="1">
    <source>
        <dbReference type="SAM" id="SignalP"/>
    </source>
</evidence>
<feature type="domain" description="N-acetylmuramoyl-L-alanine amidase" evidence="2">
    <location>
        <begin position="49"/>
        <end position="198"/>
    </location>
</feature>
<feature type="chain" id="PRO_5046005066" evidence="1">
    <location>
        <begin position="21"/>
        <end position="210"/>
    </location>
</feature>
<sequence length="210" mass="23241">MLARLFGLALLSAVALPLQAALAEPLSPELTALARSAGTPDIPGLRIVWLAPWGDYRKAPWRNILVHQTEGPAGSARNGAREQAKNPTRRGVTIWVETDGTVYWAVPETVITTQGDGANRTDNKYIDNKPTYRQVTRANSIGIEFAGNYPDVTAPATPAQIATWRVLVRVLQARYDIPAERIYAHNWIDYKDARYCEGCELARLARDPSF</sequence>
<evidence type="ECO:0000313" key="3">
    <source>
        <dbReference type="EMBL" id="MFC0239873.1"/>
    </source>
</evidence>
<proteinExistence type="predicted"/>
<keyword evidence="1" id="KW-0732">Signal</keyword>
<accession>A0ABV6ENS1</accession>
<reference evidence="3 4" key="1">
    <citation type="submission" date="2024-09" db="EMBL/GenBank/DDBJ databases">
        <authorList>
            <person name="Sun Q."/>
            <person name="Mori K."/>
        </authorList>
    </citation>
    <scope>NUCLEOTIDE SEQUENCE [LARGE SCALE GENOMIC DNA]</scope>
    <source>
        <strain evidence="3 4">KCTC 23279</strain>
    </source>
</reference>
<comment type="caution">
    <text evidence="3">The sequence shown here is derived from an EMBL/GenBank/DDBJ whole genome shotgun (WGS) entry which is preliminary data.</text>
</comment>
<evidence type="ECO:0000259" key="2">
    <source>
        <dbReference type="SMART" id="SM00644"/>
    </source>
</evidence>
<protein>
    <submittedName>
        <fullName evidence="3">N-acetylmuramoyl-L-alanine amidase</fullName>
    </submittedName>
</protein>
<keyword evidence="4" id="KW-1185">Reference proteome</keyword>
<dbReference type="CDD" id="cd06583">
    <property type="entry name" value="PGRP"/>
    <property type="match status" value="1"/>
</dbReference>
<dbReference type="Proteomes" id="UP001589775">
    <property type="component" value="Unassembled WGS sequence"/>
</dbReference>
<dbReference type="EMBL" id="JBHLWM010000001">
    <property type="protein sequence ID" value="MFC0239873.1"/>
    <property type="molecule type" value="Genomic_DNA"/>
</dbReference>
<dbReference type="SMART" id="SM00644">
    <property type="entry name" value="Ami_2"/>
    <property type="match status" value="1"/>
</dbReference>
<dbReference type="SUPFAM" id="SSF55846">
    <property type="entry name" value="N-acetylmuramoyl-L-alanine amidase-like"/>
    <property type="match status" value="1"/>
</dbReference>
<dbReference type="Gene3D" id="3.40.80.10">
    <property type="entry name" value="Peptidoglycan recognition protein-like"/>
    <property type="match status" value="1"/>
</dbReference>
<dbReference type="InterPro" id="IPR036505">
    <property type="entry name" value="Amidase/PGRP_sf"/>
</dbReference>
<dbReference type="Pfam" id="PF01510">
    <property type="entry name" value="Amidase_2"/>
    <property type="match status" value="1"/>
</dbReference>